<protein>
    <submittedName>
        <fullName evidence="2">Protein BONZAI 3</fullName>
    </submittedName>
</protein>
<proteinExistence type="predicted"/>
<comment type="caution">
    <text evidence="2">The sequence shown here is derived from an EMBL/GenBank/DDBJ whole genome shotgun (WGS) entry which is preliminary data.</text>
</comment>
<dbReference type="GO" id="GO:0005544">
    <property type="term" value="F:calcium-dependent phospholipid binding"/>
    <property type="evidence" value="ECO:0007669"/>
    <property type="project" value="InterPro"/>
</dbReference>
<organism evidence="2 3">
    <name type="scientific">Prunus yedoensis var. nudiflora</name>
    <dbReference type="NCBI Taxonomy" id="2094558"/>
    <lineage>
        <taxon>Eukaryota</taxon>
        <taxon>Viridiplantae</taxon>
        <taxon>Streptophyta</taxon>
        <taxon>Embryophyta</taxon>
        <taxon>Tracheophyta</taxon>
        <taxon>Spermatophyta</taxon>
        <taxon>Magnoliopsida</taxon>
        <taxon>eudicotyledons</taxon>
        <taxon>Gunneridae</taxon>
        <taxon>Pentapetalae</taxon>
        <taxon>rosids</taxon>
        <taxon>fabids</taxon>
        <taxon>Rosales</taxon>
        <taxon>Rosaceae</taxon>
        <taxon>Amygdaloideae</taxon>
        <taxon>Amygdaleae</taxon>
        <taxon>Prunus</taxon>
    </lineage>
</organism>
<dbReference type="Pfam" id="PF07002">
    <property type="entry name" value="Copine"/>
    <property type="match status" value="1"/>
</dbReference>
<sequence length="78" mass="8836">MREVGEVMQFYDVDKRFPPWGFGGRTANGTVSHCFNLNGSASDVEVGRFLLFKVFWKSMRSMDMKPLIFHAASQPSTS</sequence>
<dbReference type="OrthoDB" id="1736168at2759"/>
<dbReference type="InterPro" id="IPR010734">
    <property type="entry name" value="Copine_C"/>
</dbReference>
<reference evidence="2 3" key="1">
    <citation type="submission" date="2018-02" db="EMBL/GenBank/DDBJ databases">
        <title>Draft genome of wild Prunus yedoensis var. nudiflora.</title>
        <authorList>
            <person name="Baek S."/>
            <person name="Kim J.-H."/>
            <person name="Choi K."/>
            <person name="Kim G.-B."/>
            <person name="Cho A."/>
            <person name="Jang H."/>
            <person name="Shin C.-H."/>
            <person name="Yu H.-J."/>
            <person name="Mun J.-H."/>
        </authorList>
    </citation>
    <scope>NUCLEOTIDE SEQUENCE [LARGE SCALE GENOMIC DNA]</scope>
    <source>
        <strain evidence="3">cv. Jeju island</strain>
        <tissue evidence="2">Leaf</tissue>
    </source>
</reference>
<dbReference type="PANTHER" id="PTHR10857:SF120">
    <property type="entry name" value="PROTEIN BONZAI 3"/>
    <property type="match status" value="1"/>
</dbReference>
<dbReference type="Proteomes" id="UP000250321">
    <property type="component" value="Unassembled WGS sequence"/>
</dbReference>
<dbReference type="PANTHER" id="PTHR10857">
    <property type="entry name" value="COPINE"/>
    <property type="match status" value="1"/>
</dbReference>
<dbReference type="GO" id="GO:0005886">
    <property type="term" value="C:plasma membrane"/>
    <property type="evidence" value="ECO:0007669"/>
    <property type="project" value="TreeGrafter"/>
</dbReference>
<evidence type="ECO:0000259" key="1">
    <source>
        <dbReference type="Pfam" id="PF07002"/>
    </source>
</evidence>
<name>A0A314XXL8_PRUYE</name>
<evidence type="ECO:0000313" key="2">
    <source>
        <dbReference type="EMBL" id="PQP97408.1"/>
    </source>
</evidence>
<dbReference type="STRING" id="2094558.A0A314XXL8"/>
<keyword evidence="3" id="KW-1185">Reference proteome</keyword>
<dbReference type="GO" id="GO:0071277">
    <property type="term" value="P:cellular response to calcium ion"/>
    <property type="evidence" value="ECO:0007669"/>
    <property type="project" value="TreeGrafter"/>
</dbReference>
<dbReference type="AlphaFoldDB" id="A0A314XXL8"/>
<evidence type="ECO:0000313" key="3">
    <source>
        <dbReference type="Proteomes" id="UP000250321"/>
    </source>
</evidence>
<dbReference type="EMBL" id="PJQY01001977">
    <property type="protein sequence ID" value="PQP97408.1"/>
    <property type="molecule type" value="Genomic_DNA"/>
</dbReference>
<gene>
    <name evidence="2" type="ORF">Pyn_10077</name>
</gene>
<feature type="domain" description="Copine C-terminal" evidence="1">
    <location>
        <begin position="2"/>
        <end position="46"/>
    </location>
</feature>
<accession>A0A314XXL8</accession>
<dbReference type="InterPro" id="IPR045052">
    <property type="entry name" value="Copine"/>
</dbReference>